<proteinExistence type="predicted"/>
<dbReference type="RefSeq" id="WP_302040620.1">
    <property type="nucleotide sequence ID" value="NZ_JAUKPO010000022.1"/>
</dbReference>
<comment type="caution">
    <text evidence="1">The sequence shown here is derived from an EMBL/GenBank/DDBJ whole genome shotgun (WGS) entry which is preliminary data.</text>
</comment>
<protein>
    <submittedName>
        <fullName evidence="1">Uncharacterized protein</fullName>
    </submittedName>
</protein>
<gene>
    <name evidence="1" type="ORF">Q0590_26295</name>
</gene>
<dbReference type="Proteomes" id="UP001168528">
    <property type="component" value="Unassembled WGS sequence"/>
</dbReference>
<evidence type="ECO:0000313" key="1">
    <source>
        <dbReference type="EMBL" id="MDO1449817.1"/>
    </source>
</evidence>
<keyword evidence="2" id="KW-1185">Reference proteome</keyword>
<accession>A0ABT8RGH9</accession>
<evidence type="ECO:0000313" key="2">
    <source>
        <dbReference type="Proteomes" id="UP001168528"/>
    </source>
</evidence>
<organism evidence="1 2">
    <name type="scientific">Rhodocytophaga aerolata</name>
    <dbReference type="NCBI Taxonomy" id="455078"/>
    <lineage>
        <taxon>Bacteria</taxon>
        <taxon>Pseudomonadati</taxon>
        <taxon>Bacteroidota</taxon>
        <taxon>Cytophagia</taxon>
        <taxon>Cytophagales</taxon>
        <taxon>Rhodocytophagaceae</taxon>
        <taxon>Rhodocytophaga</taxon>
    </lineage>
</organism>
<sequence length="500" mass="57825">MKYEFAALDQFLSQGLSSFTDRVEVASFIRYLKQRFSYCGRQHLLYFKLSSNGSYGLTQRRSRIIFEAAMTVPPAGASPANVALKARLLKEASLHIPSLKASTQSSLIDLAKDAFLLDLLEPIEFEELTPAEASYYFYHTYIQSQISEIKKNLTGHVFTLGEEKQIKLYLHTHQAALETLLQTVSMQLDEKSRKSIYDYPLDYSLSDIYKMLYTGLESIQSYLETHFTSYINTVLLLPYNKRLFSAAGLTKTAQSVYTHLVKSPVDTTLRRLLEIPLKKMLSVIEQEQWSYEDLFYHKKLLTTLEQAFKAKEVLSEDTLLDILFTMNFNSLDFFDYLTTRIEKSIEGYQGTSKIAQLYYLNKVYKQKSMHTQMRYKKTMPPIKEQVLDYLAEEIIYQEKMLHIQADELKISYAEISKLTTGLSVGQLAYLFRILQETEVIGVKSGNELFRFLQSSFSSKRQETISIHTLSNKYYNVEESTRKVVKEVVIKLLNHINKTKG</sequence>
<name>A0ABT8RGH9_9BACT</name>
<reference evidence="1" key="1">
    <citation type="submission" date="2023-07" db="EMBL/GenBank/DDBJ databases">
        <title>The genome sequence of Rhodocytophaga aerolata KACC 12507.</title>
        <authorList>
            <person name="Zhang X."/>
        </authorList>
    </citation>
    <scope>NUCLEOTIDE SEQUENCE</scope>
    <source>
        <strain evidence="1">KACC 12507</strain>
    </source>
</reference>
<dbReference type="EMBL" id="JAUKPO010000022">
    <property type="protein sequence ID" value="MDO1449817.1"/>
    <property type="molecule type" value="Genomic_DNA"/>
</dbReference>